<feature type="compositionally biased region" description="Low complexity" evidence="2">
    <location>
        <begin position="23"/>
        <end position="47"/>
    </location>
</feature>
<feature type="compositionally biased region" description="Low complexity" evidence="2">
    <location>
        <begin position="72"/>
        <end position="81"/>
    </location>
</feature>
<feature type="compositionally biased region" description="Polar residues" evidence="2">
    <location>
        <begin position="1"/>
        <end position="14"/>
    </location>
</feature>
<evidence type="ECO:0000313" key="4">
    <source>
        <dbReference type="EMBL" id="ODV74975.1"/>
    </source>
</evidence>
<evidence type="ECO:0000259" key="3">
    <source>
        <dbReference type="PROSITE" id="PS50048"/>
    </source>
</evidence>
<dbReference type="GO" id="GO:0005634">
    <property type="term" value="C:nucleus"/>
    <property type="evidence" value="ECO:0007669"/>
    <property type="project" value="TreeGrafter"/>
</dbReference>
<dbReference type="AlphaFoldDB" id="A0A1E4S641"/>
<dbReference type="PANTHER" id="PTHR37534:SF2">
    <property type="entry name" value="N-ACETYLTRANSFERASE DOMAIN-CONTAINING PROTEIN"/>
    <property type="match status" value="1"/>
</dbReference>
<dbReference type="SUPFAM" id="SSF57701">
    <property type="entry name" value="Zn2/Cys6 DNA-binding domain"/>
    <property type="match status" value="1"/>
</dbReference>
<dbReference type="Proteomes" id="UP000094389">
    <property type="component" value="Unassembled WGS sequence"/>
</dbReference>
<evidence type="ECO:0000256" key="2">
    <source>
        <dbReference type="SAM" id="MobiDB-lite"/>
    </source>
</evidence>
<dbReference type="PANTHER" id="PTHR37534">
    <property type="entry name" value="TRANSCRIPTIONAL ACTIVATOR PROTEIN UGA3"/>
    <property type="match status" value="1"/>
</dbReference>
<keyword evidence="5" id="KW-1185">Reference proteome</keyword>
<dbReference type="SMART" id="SM00066">
    <property type="entry name" value="GAL4"/>
    <property type="match status" value="1"/>
</dbReference>
<protein>
    <recommendedName>
        <fullName evidence="3">Zn(2)-C6 fungal-type domain-containing protein</fullName>
    </recommendedName>
</protein>
<dbReference type="STRING" id="983966.A0A1E4S641"/>
<evidence type="ECO:0000256" key="1">
    <source>
        <dbReference type="ARBA" id="ARBA00023242"/>
    </source>
</evidence>
<dbReference type="PROSITE" id="PS50048">
    <property type="entry name" value="ZN2_CY6_FUNGAL_2"/>
    <property type="match status" value="1"/>
</dbReference>
<reference evidence="4 5" key="1">
    <citation type="journal article" date="2016" name="Proc. Natl. Acad. Sci. U.S.A.">
        <title>Comparative genomics of biotechnologically important yeasts.</title>
        <authorList>
            <person name="Riley R."/>
            <person name="Haridas S."/>
            <person name="Wolfe K.H."/>
            <person name="Lopes M.R."/>
            <person name="Hittinger C.T."/>
            <person name="Goeker M."/>
            <person name="Salamov A.A."/>
            <person name="Wisecaver J.H."/>
            <person name="Long T.M."/>
            <person name="Calvey C.H."/>
            <person name="Aerts A.L."/>
            <person name="Barry K.W."/>
            <person name="Choi C."/>
            <person name="Clum A."/>
            <person name="Coughlan A.Y."/>
            <person name="Deshpande S."/>
            <person name="Douglass A.P."/>
            <person name="Hanson S.J."/>
            <person name="Klenk H.-P."/>
            <person name="LaButti K.M."/>
            <person name="Lapidus A."/>
            <person name="Lindquist E.A."/>
            <person name="Lipzen A.M."/>
            <person name="Meier-Kolthoff J.P."/>
            <person name="Ohm R.A."/>
            <person name="Otillar R.P."/>
            <person name="Pangilinan J.L."/>
            <person name="Peng Y."/>
            <person name="Rokas A."/>
            <person name="Rosa C.A."/>
            <person name="Scheuner C."/>
            <person name="Sibirny A.A."/>
            <person name="Slot J.C."/>
            <person name="Stielow J.B."/>
            <person name="Sun H."/>
            <person name="Kurtzman C.P."/>
            <person name="Blackwell M."/>
            <person name="Grigoriev I.V."/>
            <person name="Jeffries T.W."/>
        </authorList>
    </citation>
    <scope>NUCLEOTIDE SEQUENCE [LARGE SCALE GENOMIC DNA]</scope>
    <source>
        <strain evidence="5">ATCC 18201 / CBS 1600 / BCRC 20928 / JCM 3617 / NBRC 0987 / NRRL Y-1542</strain>
    </source>
</reference>
<dbReference type="GeneID" id="30989006"/>
<dbReference type="CDD" id="cd00067">
    <property type="entry name" value="GAL4"/>
    <property type="match status" value="1"/>
</dbReference>
<dbReference type="InterPro" id="IPR001138">
    <property type="entry name" value="Zn2Cys6_DnaBD"/>
</dbReference>
<dbReference type="Pfam" id="PF00172">
    <property type="entry name" value="Zn_clus"/>
    <property type="match status" value="1"/>
</dbReference>
<proteinExistence type="predicted"/>
<dbReference type="GO" id="GO:0000981">
    <property type="term" value="F:DNA-binding transcription factor activity, RNA polymerase II-specific"/>
    <property type="evidence" value="ECO:0007669"/>
    <property type="project" value="InterPro"/>
</dbReference>
<dbReference type="PROSITE" id="PS00463">
    <property type="entry name" value="ZN2_CY6_FUNGAL_1"/>
    <property type="match status" value="1"/>
</dbReference>
<accession>A0A1E4S641</accession>
<feature type="region of interest" description="Disordered" evidence="2">
    <location>
        <begin position="140"/>
        <end position="168"/>
    </location>
</feature>
<organism evidence="4 5">
    <name type="scientific">Cyberlindnera jadinii (strain ATCC 18201 / CBS 1600 / BCRC 20928 / JCM 3617 / NBRC 0987 / NRRL Y-1542)</name>
    <name type="common">Torula yeast</name>
    <name type="synonym">Candida utilis</name>
    <dbReference type="NCBI Taxonomy" id="983966"/>
    <lineage>
        <taxon>Eukaryota</taxon>
        <taxon>Fungi</taxon>
        <taxon>Dikarya</taxon>
        <taxon>Ascomycota</taxon>
        <taxon>Saccharomycotina</taxon>
        <taxon>Saccharomycetes</taxon>
        <taxon>Phaffomycetales</taxon>
        <taxon>Phaffomycetaceae</taxon>
        <taxon>Cyberlindnera</taxon>
    </lineage>
</organism>
<dbReference type="GO" id="GO:0000976">
    <property type="term" value="F:transcription cis-regulatory region binding"/>
    <property type="evidence" value="ECO:0007669"/>
    <property type="project" value="TreeGrafter"/>
</dbReference>
<dbReference type="Gene3D" id="4.10.240.10">
    <property type="entry name" value="Zn(2)-C6 fungal-type DNA-binding domain"/>
    <property type="match status" value="1"/>
</dbReference>
<feature type="region of interest" description="Disordered" evidence="2">
    <location>
        <begin position="1"/>
        <end position="100"/>
    </location>
</feature>
<feature type="domain" description="Zn(2)-C6 fungal-type" evidence="3">
    <location>
        <begin position="105"/>
        <end position="135"/>
    </location>
</feature>
<keyword evidence="1" id="KW-0539">Nucleus</keyword>
<dbReference type="RefSeq" id="XP_020072014.1">
    <property type="nucleotide sequence ID" value="XM_020214610.1"/>
</dbReference>
<name>A0A1E4S641_CYBJN</name>
<feature type="compositionally biased region" description="Low complexity" evidence="2">
    <location>
        <begin position="146"/>
        <end position="168"/>
    </location>
</feature>
<dbReference type="InterPro" id="IPR036864">
    <property type="entry name" value="Zn2-C6_fun-type_DNA-bd_sf"/>
</dbReference>
<sequence length="579" mass="64105">MSTLSASSNLTQRPLTMEASLNPAAPSAPQPTTTSATTSAGPETSSADHSPASLGASTLDNAPSNGKGTTINNNNNNSNNSAAVDTTDSKITKTMVPQRKRVRTGCLNCRRKHKKCDEQKPKCKSCCAKGEICEWPLPKLKKSGSRRSSSASSASSAVQGISAAANTTTTATATTATTMPVIMPTPYTPSYSLNVHLQRPNGMDLSTYSLQPEVHSEEGLKQSQSPRNYQMSMAHLPIKLAQQHHQQQQQIPHVSLPLQASVHPAPSPYKNPNIGELVDSLVALLNGNSNFTLQNMDYQVSEMDEFALLTEYVDNIAPSLSLQQNNSTFISSIPQLSKISKMLKFAMYTLASHKILPQLSTRLFQLTLSNWKRDANQLVQDATLLFLSIFAFHNDAHHPLFTYFNSVNQDLKQHFIILRLSVRQNIILMDDVDSILSLLSFHQNDFQSTFTKAQDLLNASSSTNIVSSIKHSPFAKVLVPTTPAVYEQIILHMGMVSLLLNKPMDLRLRSHPISHFAKVCCGIIETNTKRLPWFKNWTIFTMGKLLTHELEHDSLLKMMKDDVCWKQKLQDYWEGRGDV</sequence>
<dbReference type="GO" id="GO:0045944">
    <property type="term" value="P:positive regulation of transcription by RNA polymerase II"/>
    <property type="evidence" value="ECO:0007669"/>
    <property type="project" value="TreeGrafter"/>
</dbReference>
<evidence type="ECO:0000313" key="5">
    <source>
        <dbReference type="Proteomes" id="UP000094389"/>
    </source>
</evidence>
<dbReference type="OrthoDB" id="3981163at2759"/>
<gene>
    <name evidence="4" type="ORF">CYBJADRAFT_166748</name>
</gene>
<dbReference type="EMBL" id="KV453927">
    <property type="protein sequence ID" value="ODV74975.1"/>
    <property type="molecule type" value="Genomic_DNA"/>
</dbReference>
<dbReference type="GO" id="GO:0008270">
    <property type="term" value="F:zinc ion binding"/>
    <property type="evidence" value="ECO:0007669"/>
    <property type="project" value="InterPro"/>
</dbReference>
<feature type="compositionally biased region" description="Polar residues" evidence="2">
    <location>
        <begin position="55"/>
        <end position="71"/>
    </location>
</feature>